<keyword evidence="2" id="KW-1185">Reference proteome</keyword>
<accession>A0ACD1BFS0</accession>
<reference evidence="1" key="1">
    <citation type="submission" date="2020-04" db="EMBL/GenBank/DDBJ databases">
        <title>A novel bacterium ('Candidatus Sarcina troglodytae' sp. nov.) linked to a protracted, uniformly lethal epizootic among sanctuary western chimpanzees (Pan troglodytes verus) in Sierra Leone.</title>
        <authorList>
            <person name="Owens L.A."/>
            <person name="Colitti B."/>
            <person name="Hirji I."/>
            <person name="Pizaro A."/>
            <person name="Jaffe J.E."/>
            <person name="Moittie S."/>
            <person name="Bishop-Lilly K.A."/>
            <person name="Estrella L.A."/>
            <person name="Voegtly L.J."/>
            <person name="Kuhn J.H."/>
            <person name="Suen G."/>
            <person name="Deblois C.L."/>
            <person name="Dunn C."/>
            <person name="Juan-Salles C."/>
            <person name="Goldberg T.L."/>
        </authorList>
    </citation>
    <scope>NUCLEOTIDE SEQUENCE</scope>
    <source>
        <strain evidence="1">JB2</strain>
    </source>
</reference>
<dbReference type="EMBL" id="CP051754">
    <property type="protein sequence ID" value="QPJ86311.1"/>
    <property type="molecule type" value="Genomic_DNA"/>
</dbReference>
<evidence type="ECO:0000313" key="2">
    <source>
        <dbReference type="Proteomes" id="UP000594603"/>
    </source>
</evidence>
<organism evidence="1 2">
    <name type="scientific">Candidatus Sarcina troglodytae</name>
    <dbReference type="NCBI Taxonomy" id="2726954"/>
    <lineage>
        <taxon>Bacteria</taxon>
        <taxon>Bacillati</taxon>
        <taxon>Bacillota</taxon>
        <taxon>Clostridia</taxon>
        <taxon>Eubacteriales</taxon>
        <taxon>Clostridiaceae</taxon>
        <taxon>Sarcina</taxon>
    </lineage>
</organism>
<protein>
    <submittedName>
        <fullName evidence="1">Amino acid permease</fullName>
    </submittedName>
</protein>
<name>A0ACD1BFS0_9CLOT</name>
<dbReference type="Proteomes" id="UP000594603">
    <property type="component" value="Chromosome"/>
</dbReference>
<evidence type="ECO:0000313" key="1">
    <source>
        <dbReference type="EMBL" id="QPJ86311.1"/>
    </source>
</evidence>
<gene>
    <name evidence="1" type="ORF">HH195_10570</name>
</gene>
<proteinExistence type="predicted"/>
<sequence>MKEEVFCLENKKKLSMFGFLFITGSILVELYEYPTFATSGFSAVFYLLAGGFLWFLPVVLCAAEMATVEGWSEGGVFTWTKNTLGEKWGFAHIFFQFVVFTIGAVTMIYYVVGAIAYVTGWTALNSDPTLKFLAVIIIFWAVTFIQLSGIRNTAKIARIGFIGGVLIPAFILFILSAVYIFSGNPIDIDISTKTFLPNFTNINSLVVLVSFMLSYMAVEVSATHVNDMKNPKRDYPIAVIILLFLAIILNTIGAISVGAVVPKSVLSLNEGVFQTFALLINHFGHFSWLVDIIIIFLAIGSIAEVSSWIVGPTRGLSVAGEYGIFPKGLAKRNKNDVAPKLLIIQGIVVTMWAIVLTFGGGSSNVSFFMAMTLTVIVYLAAYFLFFLAYINLVLKKRNLKRAYEIPGGIVVKLILAIIGLIFSVIAFIISFLPPSGLQSGSIGEYTTILIVCFAVTMVLPFIIYYVFKGRKIKATSNNVEAKVS</sequence>